<dbReference type="GO" id="GO:0004674">
    <property type="term" value="F:protein serine/threonine kinase activity"/>
    <property type="evidence" value="ECO:0007669"/>
    <property type="project" value="InterPro"/>
</dbReference>
<dbReference type="InterPro" id="IPR001480">
    <property type="entry name" value="Bulb-type_lectin_dom"/>
</dbReference>
<dbReference type="GO" id="GO:0048544">
    <property type="term" value="P:recognition of pollen"/>
    <property type="evidence" value="ECO:0007669"/>
    <property type="project" value="InterPro"/>
</dbReference>
<reference evidence="9 10" key="1">
    <citation type="submission" date="2020-04" db="EMBL/GenBank/DDBJ databases">
        <title>Plant Genome Project.</title>
        <authorList>
            <person name="Zhang R.-G."/>
        </authorList>
    </citation>
    <scope>NUCLEOTIDE SEQUENCE [LARGE SCALE GENOMIC DNA]</scope>
    <source>
        <strain evidence="9">YNK0</strain>
        <tissue evidence="9">Leaf</tissue>
    </source>
</reference>
<dbReference type="GO" id="GO:0016020">
    <property type="term" value="C:membrane"/>
    <property type="evidence" value="ECO:0007669"/>
    <property type="project" value="UniProtKB-SubCell"/>
</dbReference>
<dbReference type="CDD" id="cd00028">
    <property type="entry name" value="B_lectin"/>
    <property type="match status" value="1"/>
</dbReference>
<proteinExistence type="predicted"/>
<dbReference type="Pfam" id="PF11883">
    <property type="entry name" value="DUF3403"/>
    <property type="match status" value="1"/>
</dbReference>
<feature type="domain" description="Apple" evidence="8">
    <location>
        <begin position="337"/>
        <end position="420"/>
    </location>
</feature>
<evidence type="ECO:0000256" key="3">
    <source>
        <dbReference type="ARBA" id="ARBA00022729"/>
    </source>
</evidence>
<evidence type="ECO:0000256" key="6">
    <source>
        <dbReference type="ARBA" id="ARBA00023157"/>
    </source>
</evidence>
<dbReference type="Pfam" id="PF08276">
    <property type="entry name" value="PAN_2"/>
    <property type="match status" value="1"/>
</dbReference>
<dbReference type="PROSITE" id="PS50948">
    <property type="entry name" value="PAN"/>
    <property type="match status" value="1"/>
</dbReference>
<dbReference type="InterPro" id="IPR021820">
    <property type="entry name" value="S-locus_recpt_kinase_C"/>
</dbReference>
<evidence type="ECO:0000259" key="8">
    <source>
        <dbReference type="PROSITE" id="PS50948"/>
    </source>
</evidence>
<feature type="domain" description="Bulb-type lectin" evidence="7">
    <location>
        <begin position="28"/>
        <end position="148"/>
    </location>
</feature>
<dbReference type="PANTHER" id="PTHR32444">
    <property type="entry name" value="BULB-TYPE LECTIN DOMAIN-CONTAINING PROTEIN"/>
    <property type="match status" value="1"/>
</dbReference>
<keyword evidence="5" id="KW-0472">Membrane</keyword>
<dbReference type="InterPro" id="IPR003609">
    <property type="entry name" value="Pan_app"/>
</dbReference>
<dbReference type="SMART" id="SM00473">
    <property type="entry name" value="PAN_AP"/>
    <property type="match status" value="1"/>
</dbReference>
<dbReference type="InterPro" id="IPR036426">
    <property type="entry name" value="Bulb-type_lectin_dom_sf"/>
</dbReference>
<dbReference type="PROSITE" id="PS50927">
    <property type="entry name" value="BULB_LECTIN"/>
    <property type="match status" value="1"/>
</dbReference>
<dbReference type="OMA" id="MANCNTE"/>
<dbReference type="Pfam" id="PF01453">
    <property type="entry name" value="B_lectin"/>
    <property type="match status" value="1"/>
</dbReference>
<evidence type="ECO:0000256" key="1">
    <source>
        <dbReference type="ARBA" id="ARBA00004167"/>
    </source>
</evidence>
<keyword evidence="2" id="KW-0812">Transmembrane</keyword>
<dbReference type="Pfam" id="PF00954">
    <property type="entry name" value="S_locus_glycop"/>
    <property type="match status" value="1"/>
</dbReference>
<name>A0A834YM11_TETSI</name>
<evidence type="ECO:0000256" key="2">
    <source>
        <dbReference type="ARBA" id="ARBA00022692"/>
    </source>
</evidence>
<comment type="caution">
    <text evidence="9">The sequence shown here is derived from an EMBL/GenBank/DDBJ whole genome shotgun (WGS) entry which is preliminary data.</text>
</comment>
<evidence type="ECO:0000256" key="4">
    <source>
        <dbReference type="ARBA" id="ARBA00022989"/>
    </source>
</evidence>
<organism evidence="9 10">
    <name type="scientific">Tetracentron sinense</name>
    <name type="common">Spur-leaf</name>
    <dbReference type="NCBI Taxonomy" id="13715"/>
    <lineage>
        <taxon>Eukaryota</taxon>
        <taxon>Viridiplantae</taxon>
        <taxon>Streptophyta</taxon>
        <taxon>Embryophyta</taxon>
        <taxon>Tracheophyta</taxon>
        <taxon>Spermatophyta</taxon>
        <taxon>Magnoliopsida</taxon>
        <taxon>Trochodendrales</taxon>
        <taxon>Trochodendraceae</taxon>
        <taxon>Tetracentron</taxon>
    </lineage>
</organism>
<dbReference type="PANTHER" id="PTHR32444:SF118">
    <property type="entry name" value="OS09G0551150 PROTEIN"/>
    <property type="match status" value="1"/>
</dbReference>
<dbReference type="SUPFAM" id="SSF51110">
    <property type="entry name" value="alpha-D-mannose-specific plant lectins"/>
    <property type="match status" value="1"/>
</dbReference>
<dbReference type="EMBL" id="JABCRI010000018">
    <property type="protein sequence ID" value="KAF8389591.1"/>
    <property type="molecule type" value="Genomic_DNA"/>
</dbReference>
<dbReference type="Proteomes" id="UP000655225">
    <property type="component" value="Unassembled WGS sequence"/>
</dbReference>
<keyword evidence="10" id="KW-1185">Reference proteome</keyword>
<comment type="subcellular location">
    <subcellularLocation>
        <location evidence="1">Membrane</location>
        <topology evidence="1">Single-pass membrane protein</topology>
    </subcellularLocation>
</comment>
<keyword evidence="3" id="KW-0732">Signal</keyword>
<sequence length="516" mass="57816">MAFAFSPSLRGKWISPYFRSPQEISIAVDTITLTQPISEGQTLVSSGQIFELGFFTPGNSTNRYIGIWYKNSPPAVLWVANRENPITDSTGVLAVGKDGNLVILNQAQIIIWSSNLSKVAENPVAQLLDSGNLVLQDKSSSYLWQSFDYPSDTQFPGMKIGWDLKTGLNRYLTSWKNADDPSPGEFTYRNDIHGLPQLFIREGSSKIFRSGPWNGLRFSGVPLLSILVFKTFFVYNTEESYYMYEHSQNHFITRLTLNHSGLLQRLIWNEGSSEWTVLYTTQHDQCDSYGHCGTNSICRINDSPMCNCLLGFIPKSPQEWDVLNSSSGCARRIQLDCQKGEGFIKIVGVKLPDSLHFWLNMNLSLKECKAECLKNCSCTAYANSDIREGGSGCLLWFGDLNDIREFNQGDSMQDIYIRMAASEPGKALELVDAVMKGSCCVSEVMKCIQVGLLCVQKYPEDRPIMSSVVVMLSNESVTLPQPKQPGFFTERSSTDTEECRTESTDNLITITELEAR</sequence>
<gene>
    <name evidence="9" type="ORF">HHK36_024108</name>
</gene>
<dbReference type="Gene3D" id="1.10.510.10">
    <property type="entry name" value="Transferase(Phosphotransferase) domain 1"/>
    <property type="match status" value="1"/>
</dbReference>
<accession>A0A834YM11</accession>
<dbReference type="OrthoDB" id="1910371at2759"/>
<dbReference type="CDD" id="cd01098">
    <property type="entry name" value="PAN_AP_plant"/>
    <property type="match status" value="1"/>
</dbReference>
<evidence type="ECO:0000313" key="9">
    <source>
        <dbReference type="EMBL" id="KAF8389591.1"/>
    </source>
</evidence>
<keyword evidence="6" id="KW-1015">Disulfide bond</keyword>
<evidence type="ECO:0000256" key="5">
    <source>
        <dbReference type="ARBA" id="ARBA00023136"/>
    </source>
</evidence>
<dbReference type="AlphaFoldDB" id="A0A834YM11"/>
<evidence type="ECO:0000313" key="10">
    <source>
        <dbReference type="Proteomes" id="UP000655225"/>
    </source>
</evidence>
<dbReference type="FunFam" id="2.90.10.10:FF:000001">
    <property type="entry name" value="G-type lectin S-receptor-like serine/threonine-protein kinase"/>
    <property type="match status" value="1"/>
</dbReference>
<dbReference type="Gene3D" id="2.90.10.10">
    <property type="entry name" value="Bulb-type lectin domain"/>
    <property type="match status" value="1"/>
</dbReference>
<keyword evidence="4" id="KW-1133">Transmembrane helix</keyword>
<dbReference type="InterPro" id="IPR000858">
    <property type="entry name" value="S_locus_glycoprot_dom"/>
</dbReference>
<evidence type="ECO:0000259" key="7">
    <source>
        <dbReference type="PROSITE" id="PS50927"/>
    </source>
</evidence>
<protein>
    <submittedName>
        <fullName evidence="9">Uncharacterized protein</fullName>
    </submittedName>
</protein>
<dbReference type="SMART" id="SM00108">
    <property type="entry name" value="B_lectin"/>
    <property type="match status" value="1"/>
</dbReference>